<dbReference type="RefSeq" id="WP_146082673.1">
    <property type="nucleotide sequence ID" value="NZ_PTIT01000001.1"/>
</dbReference>
<dbReference type="OrthoDB" id="9134102at2"/>
<dbReference type="EMBL" id="PTIT01000001">
    <property type="protein sequence ID" value="PPK53554.1"/>
    <property type="molecule type" value="Genomic_DNA"/>
</dbReference>
<evidence type="ECO:0000313" key="3">
    <source>
        <dbReference type="Proteomes" id="UP000239446"/>
    </source>
</evidence>
<dbReference type="AlphaFoldDB" id="A0A2S6GAG9"/>
<dbReference type="Proteomes" id="UP000239446">
    <property type="component" value="Unassembled WGS sequence"/>
</dbReference>
<evidence type="ECO:0000313" key="2">
    <source>
        <dbReference type="EMBL" id="PPK56368.1"/>
    </source>
</evidence>
<gene>
    <name evidence="2" type="ORF">B0H24_100165</name>
    <name evidence="1" type="ORF">BY455_10165</name>
</gene>
<evidence type="ECO:0000313" key="1">
    <source>
        <dbReference type="EMBL" id="PPK53554.1"/>
    </source>
</evidence>
<reference evidence="2 3" key="2">
    <citation type="submission" date="2018-02" db="EMBL/GenBank/DDBJ databases">
        <title>Subsurface microbial communities from deep shales in Ohio and West Virginia, USA.</title>
        <authorList>
            <person name="Wrighton K."/>
        </authorList>
    </citation>
    <scope>NUCLEOTIDE SEQUENCE [LARGE SCALE GENOMIC DNA]</scope>
    <source>
        <strain evidence="2 3">UTICA-S1B9</strain>
    </source>
</reference>
<organism evidence="2 3">
    <name type="scientific">Marinobacter persicus</name>
    <dbReference type="NCBI Taxonomy" id="930118"/>
    <lineage>
        <taxon>Bacteria</taxon>
        <taxon>Pseudomonadati</taxon>
        <taxon>Pseudomonadota</taxon>
        <taxon>Gammaproteobacteria</taxon>
        <taxon>Pseudomonadales</taxon>
        <taxon>Marinobacteraceae</taxon>
        <taxon>Marinobacter</taxon>
    </lineage>
</organism>
<name>A0A2S6GAG9_9GAMM</name>
<keyword evidence="4" id="KW-1185">Reference proteome</keyword>
<accession>A0A2S6GAG9</accession>
<sequence>MTDTKIPFGYHIESGRYVDVREVPSGKKCGCKCPACDLPLVARHCQVGRVDHFAHNTRGQDKKVYEECTFSYWVSIAAMTRQIFRDSSRFDIAMPAYTYPRHLPWEGYKPDFVCTEACTVHLEEIAVDRSISGEHFDVVGEYLGVPVGVKLIHPEKKDVGDFSGWHYNEKKLVVISIDLSYARRGFQHSEIPLKDMLSEALSKDRGGKAWVYHPRMVHYLKKRMSQGRFVESKSLMKNRQSGLNVRQKSILRSSARDTSSASGMYRNEKGEYLFYCRKCDHEILKNATQCFCDKCFGVMYRIHRGQIPDRKF</sequence>
<evidence type="ECO:0000313" key="4">
    <source>
        <dbReference type="Proteomes" id="UP000239648"/>
    </source>
</evidence>
<proteinExistence type="predicted"/>
<dbReference type="EMBL" id="PTIU01000001">
    <property type="protein sequence ID" value="PPK56368.1"/>
    <property type="molecule type" value="Genomic_DNA"/>
</dbReference>
<evidence type="ECO:0008006" key="5">
    <source>
        <dbReference type="Google" id="ProtNLM"/>
    </source>
</evidence>
<dbReference type="Proteomes" id="UP000239648">
    <property type="component" value="Unassembled WGS sequence"/>
</dbReference>
<protein>
    <recommendedName>
        <fullName evidence="5">Competence protein CoiA-like family protein</fullName>
    </recommendedName>
</protein>
<reference evidence="1 4" key="1">
    <citation type="submission" date="2018-02" db="EMBL/GenBank/DDBJ databases">
        <title>Deep subsurface shale carbon reservoir microbial communities from Ohio and West Virginia, USA.</title>
        <authorList>
            <person name="Wrighton K."/>
        </authorList>
    </citation>
    <scope>NUCLEOTIDE SEQUENCE [LARGE SCALE GENOMIC DNA]</scope>
    <source>
        <strain evidence="1 4">UTICA-S1B6</strain>
    </source>
</reference>
<comment type="caution">
    <text evidence="2">The sequence shown here is derived from an EMBL/GenBank/DDBJ whole genome shotgun (WGS) entry which is preliminary data.</text>
</comment>